<evidence type="ECO:0000259" key="8">
    <source>
        <dbReference type="Pfam" id="PF12704"/>
    </source>
</evidence>
<dbReference type="EMBL" id="RXOC01000012">
    <property type="protein sequence ID" value="RXF68108.1"/>
    <property type="molecule type" value="Genomic_DNA"/>
</dbReference>
<feature type="domain" description="ABC3 transporter permease C-terminal" evidence="7">
    <location>
        <begin position="298"/>
        <end position="413"/>
    </location>
</feature>
<dbReference type="Proteomes" id="UP000290848">
    <property type="component" value="Unassembled WGS sequence"/>
</dbReference>
<name>A0A4Q0M537_9SPHI</name>
<dbReference type="GO" id="GO:0022857">
    <property type="term" value="F:transmembrane transporter activity"/>
    <property type="evidence" value="ECO:0007669"/>
    <property type="project" value="TreeGrafter"/>
</dbReference>
<dbReference type="OrthoDB" id="5933722at2"/>
<evidence type="ECO:0000256" key="3">
    <source>
        <dbReference type="ARBA" id="ARBA00022692"/>
    </source>
</evidence>
<dbReference type="Pfam" id="PF12704">
    <property type="entry name" value="MacB_PCD"/>
    <property type="match status" value="2"/>
</dbReference>
<keyword evidence="12" id="KW-1185">Reference proteome</keyword>
<gene>
    <name evidence="10" type="ORF">EKH83_16360</name>
    <name evidence="9" type="ORF">F1649_03795</name>
</gene>
<dbReference type="InterPro" id="IPR050250">
    <property type="entry name" value="Macrolide_Exporter_MacB"/>
</dbReference>
<feature type="transmembrane region" description="Helical" evidence="6">
    <location>
        <begin position="295"/>
        <end position="314"/>
    </location>
</feature>
<keyword evidence="5 6" id="KW-0472">Membrane</keyword>
<evidence type="ECO:0000256" key="1">
    <source>
        <dbReference type="ARBA" id="ARBA00004651"/>
    </source>
</evidence>
<feature type="transmembrane region" description="Helical" evidence="6">
    <location>
        <begin position="691"/>
        <end position="715"/>
    </location>
</feature>
<keyword evidence="3 6" id="KW-0812">Transmembrane</keyword>
<evidence type="ECO:0000313" key="10">
    <source>
        <dbReference type="EMBL" id="RXF68108.1"/>
    </source>
</evidence>
<evidence type="ECO:0000313" key="9">
    <source>
        <dbReference type="EMBL" id="KAA8485251.1"/>
    </source>
</evidence>
<evidence type="ECO:0000259" key="7">
    <source>
        <dbReference type="Pfam" id="PF02687"/>
    </source>
</evidence>
<accession>A0A4Q0M537</accession>
<dbReference type="Pfam" id="PF02687">
    <property type="entry name" value="FtsX"/>
    <property type="match status" value="2"/>
</dbReference>
<comment type="subcellular location">
    <subcellularLocation>
        <location evidence="1">Cell membrane</location>
        <topology evidence="1">Multi-pass membrane protein</topology>
    </subcellularLocation>
</comment>
<comment type="caution">
    <text evidence="10">The sequence shown here is derived from an EMBL/GenBank/DDBJ whole genome shotgun (WGS) entry which is preliminary data.</text>
</comment>
<dbReference type="InterPro" id="IPR003838">
    <property type="entry name" value="ABC3_permease_C"/>
</dbReference>
<dbReference type="PANTHER" id="PTHR30572">
    <property type="entry name" value="MEMBRANE COMPONENT OF TRANSPORTER-RELATED"/>
    <property type="match status" value="1"/>
</dbReference>
<dbReference type="AlphaFoldDB" id="A0A4Q0M537"/>
<proteinExistence type="predicted"/>
<dbReference type="GO" id="GO:0005886">
    <property type="term" value="C:plasma membrane"/>
    <property type="evidence" value="ECO:0007669"/>
    <property type="project" value="UniProtKB-SubCell"/>
</dbReference>
<sequence length="814" mass="91234">MAPFLSRYLVLLKLRIMLKNNIIVAWRSFFKDSFYSLLNVIGIAIAIAAFMLIINYVRYEHSYESFHTKADNIYRVTLDLYEGKQYIVTDCETHPPLGPLLKTEVPEVIDYVRIQRTEELPEVSHNGKFYKVDRLYAADPSLFNVFSYRLIDGDPSTALSLPMQAVVTETLARRIFGTTDVKGKVLKSGERVFSISGVMEDPPLNTHLKLDMLLSFSSLAKMGWDLNSWNGNNNYTYLLLRSGINLASFNSKLQSVTKEKIRNRQYVAEPVKDIHLKSHKTFEPEVNGNKKTVDFLLITAILILIIGSVNYVNVATARSAERLKEVGVRKVLGSSRILLIKQFMTETLLTNLFAFMISALLIRLTLPAYLNLVDRPADTAFFASKTFFLSYAALFLFNCLLSGMYPALALSATKPASVTNRMFTSSGKSDLLRKVLVTGQFTIALVVLTASFIVFRQLSYMRHQDLGVNASQILTIRAPFNNEQDSVSRYQSLTFKNSLMQLPGVEKVAISGALPGLSLHELSTMTSITRYGSVAGKGYNYYMYGIDADFIPAMTIEMAAGRNFRPGLPNKDEVVITEEASRLMGFKNAKEAVGEKLSLTLSPDAKFSTIIGVMNDYHQQSLKESLLPMIHWYQDRAGFFSVKIASSDIPGLISKVKAVYDQQFPGHPIEYHFLDDMFDQQYKADQQFGKIVSIFSALTLFITCLGLLGLAAYSISRRTKEIGIRKVMGASVSDITRLLSVDFIKLVMIAICIGTPIAAYVMSLWLNGYAYRLSLQWWMFIPAAILVMVIAILAVSFQSVKAALMNPVKSLRSE</sequence>
<dbReference type="Proteomes" id="UP000322918">
    <property type="component" value="Unassembled WGS sequence"/>
</dbReference>
<feature type="transmembrane region" description="Helical" evidence="6">
    <location>
        <begin position="777"/>
        <end position="797"/>
    </location>
</feature>
<keyword evidence="4 6" id="KW-1133">Transmembrane helix</keyword>
<feature type="transmembrane region" description="Helical" evidence="6">
    <location>
        <begin position="431"/>
        <end position="455"/>
    </location>
</feature>
<dbReference type="InterPro" id="IPR025857">
    <property type="entry name" value="MacB_PCD"/>
</dbReference>
<reference evidence="9 12" key="2">
    <citation type="submission" date="2019-09" db="EMBL/GenBank/DDBJ databases">
        <title>Pararcticibacter amylolyticus gen. nov., sp. nov., isolated from a rottenly hemp rope, and reclassification of Pedobacter tournemirensis as Pararcticibacter tournemirensis comb. nov.</title>
        <authorList>
            <person name="Cai Y."/>
        </authorList>
    </citation>
    <scope>NUCLEOTIDE SEQUENCE [LARGE SCALE GENOMIC DNA]</scope>
    <source>
        <strain evidence="9 12">TF5-37.2-LB10</strain>
    </source>
</reference>
<reference evidence="10 11" key="1">
    <citation type="submission" date="2018-12" db="EMBL/GenBank/DDBJ databases">
        <title>The Draft Genome Sequence of the Soil Bacterium Pedobacter tournemirensis R1.</title>
        <authorList>
            <person name="He J."/>
        </authorList>
    </citation>
    <scope>NUCLEOTIDE SEQUENCE [LARGE SCALE GENOMIC DNA]</scope>
    <source>
        <strain evidence="10 11">R1</strain>
    </source>
</reference>
<protein>
    <submittedName>
        <fullName evidence="10">ABC transporter permease</fullName>
    </submittedName>
    <submittedName>
        <fullName evidence="9">FtsX-like permease family protein</fullName>
    </submittedName>
</protein>
<feature type="domain" description="MacB-like periplasmic core" evidence="8">
    <location>
        <begin position="443"/>
        <end position="621"/>
    </location>
</feature>
<evidence type="ECO:0000313" key="11">
    <source>
        <dbReference type="Proteomes" id="UP000290848"/>
    </source>
</evidence>
<evidence type="ECO:0000256" key="5">
    <source>
        <dbReference type="ARBA" id="ARBA00023136"/>
    </source>
</evidence>
<evidence type="ECO:0000256" key="4">
    <source>
        <dbReference type="ARBA" id="ARBA00022989"/>
    </source>
</evidence>
<organism evidence="10 11">
    <name type="scientific">Arcticibacter tournemirensis</name>
    <dbReference type="NCBI Taxonomy" id="699437"/>
    <lineage>
        <taxon>Bacteria</taxon>
        <taxon>Pseudomonadati</taxon>
        <taxon>Bacteroidota</taxon>
        <taxon>Sphingobacteriia</taxon>
        <taxon>Sphingobacteriales</taxon>
        <taxon>Sphingobacteriaceae</taxon>
        <taxon>Arcticibacter</taxon>
    </lineage>
</organism>
<feature type="domain" description="ABC3 transporter permease C-terminal" evidence="7">
    <location>
        <begin position="694"/>
        <end position="806"/>
    </location>
</feature>
<keyword evidence="2" id="KW-1003">Cell membrane</keyword>
<feature type="transmembrane region" description="Helical" evidence="6">
    <location>
        <begin position="389"/>
        <end position="410"/>
    </location>
</feature>
<feature type="transmembrane region" description="Helical" evidence="6">
    <location>
        <begin position="348"/>
        <end position="369"/>
    </location>
</feature>
<evidence type="ECO:0000256" key="6">
    <source>
        <dbReference type="SAM" id="Phobius"/>
    </source>
</evidence>
<dbReference type="EMBL" id="VWNE01000005">
    <property type="protein sequence ID" value="KAA8485251.1"/>
    <property type="molecule type" value="Genomic_DNA"/>
</dbReference>
<feature type="domain" description="MacB-like periplasmic core" evidence="8">
    <location>
        <begin position="36"/>
        <end position="255"/>
    </location>
</feature>
<evidence type="ECO:0000256" key="2">
    <source>
        <dbReference type="ARBA" id="ARBA00022475"/>
    </source>
</evidence>
<dbReference type="PANTHER" id="PTHR30572:SF18">
    <property type="entry name" value="ABC-TYPE MACROLIDE FAMILY EXPORT SYSTEM PERMEASE COMPONENT 2"/>
    <property type="match status" value="1"/>
</dbReference>
<evidence type="ECO:0000313" key="12">
    <source>
        <dbReference type="Proteomes" id="UP000322918"/>
    </source>
</evidence>
<feature type="transmembrane region" description="Helical" evidence="6">
    <location>
        <begin position="37"/>
        <end position="57"/>
    </location>
</feature>
<feature type="transmembrane region" description="Helical" evidence="6">
    <location>
        <begin position="743"/>
        <end position="765"/>
    </location>
</feature>